<evidence type="ECO:0000313" key="6">
    <source>
        <dbReference type="EMBL" id="OUC96743.1"/>
    </source>
</evidence>
<feature type="region of interest" description="Disordered" evidence="4">
    <location>
        <begin position="8"/>
        <end position="37"/>
    </location>
</feature>
<evidence type="ECO:0000256" key="1">
    <source>
        <dbReference type="ARBA" id="ARBA00022603"/>
    </source>
</evidence>
<feature type="domain" description="Methyltransferase" evidence="5">
    <location>
        <begin position="85"/>
        <end position="178"/>
    </location>
</feature>
<keyword evidence="1" id="KW-0489">Methyltransferase</keyword>
<dbReference type="CDD" id="cd02440">
    <property type="entry name" value="AdoMet_MTases"/>
    <property type="match status" value="1"/>
</dbReference>
<evidence type="ECO:0000256" key="4">
    <source>
        <dbReference type="SAM" id="MobiDB-lite"/>
    </source>
</evidence>
<evidence type="ECO:0000256" key="3">
    <source>
        <dbReference type="ARBA" id="ARBA00022691"/>
    </source>
</evidence>
<dbReference type="PANTHER" id="PTHR43464">
    <property type="entry name" value="METHYLTRANSFERASE"/>
    <property type="match status" value="1"/>
</dbReference>
<dbReference type="EMBL" id="NGFP01000052">
    <property type="protein sequence ID" value="OUC96743.1"/>
    <property type="molecule type" value="Genomic_DNA"/>
</dbReference>
<keyword evidence="3" id="KW-0949">S-adenosyl-L-methionine</keyword>
<evidence type="ECO:0000313" key="7">
    <source>
        <dbReference type="Proteomes" id="UP000194761"/>
    </source>
</evidence>
<sequence>MAHLVSLLPAAAPGPTARRGPRPGARPRDTRAQEARMSHVDETLAAYESVAARYDELNARMDTARLVDRYVEAVDRYGSGGRRLLDAGCGTGRSSVAFRERGFEVTGYDLSPAMVAMARRRPGAEGIGFQVGRLQQPPPGLTGFDVIACVDVPMAYLTETDQLRRALAAARDQLVEDGVLLFDLSTVGYYRRAFGVPAVADRGDRYVAWFAVSPRIEADAVVVTQFDLFERAGDGWERVSMRHVQRHHSDRTVRQVAEQAGLRVVATRGLVGTSAREPADEEDHDRILYVARRAG</sequence>
<dbReference type="Gene3D" id="2.20.130.10">
    <property type="entry name" value="CAC2371-like domains"/>
    <property type="match status" value="1"/>
</dbReference>
<comment type="caution">
    <text evidence="6">The sequence shown here is derived from an EMBL/GenBank/DDBJ whole genome shotgun (WGS) entry which is preliminary data.</text>
</comment>
<evidence type="ECO:0000256" key="2">
    <source>
        <dbReference type="ARBA" id="ARBA00022679"/>
    </source>
</evidence>
<evidence type="ECO:0000259" key="5">
    <source>
        <dbReference type="Pfam" id="PF13649"/>
    </source>
</evidence>
<dbReference type="InterPro" id="IPR041698">
    <property type="entry name" value="Methyltransf_25"/>
</dbReference>
<dbReference type="InterPro" id="IPR029063">
    <property type="entry name" value="SAM-dependent_MTases_sf"/>
</dbReference>
<dbReference type="GO" id="GO:0008168">
    <property type="term" value="F:methyltransferase activity"/>
    <property type="evidence" value="ECO:0007669"/>
    <property type="project" value="UniProtKB-KW"/>
</dbReference>
<dbReference type="SUPFAM" id="SSF53335">
    <property type="entry name" value="S-adenosyl-L-methionine-dependent methyltransferases"/>
    <property type="match status" value="1"/>
</dbReference>
<dbReference type="Pfam" id="PF13649">
    <property type="entry name" value="Methyltransf_25"/>
    <property type="match status" value="1"/>
</dbReference>
<gene>
    <name evidence="6" type="ORF">CA984_13980</name>
</gene>
<keyword evidence="2" id="KW-0808">Transferase</keyword>
<dbReference type="Gene3D" id="3.40.50.150">
    <property type="entry name" value="Vaccinia Virus protein VP39"/>
    <property type="match status" value="1"/>
</dbReference>
<name>A0A243RP57_9ACTN</name>
<protein>
    <recommendedName>
        <fullName evidence="5">Methyltransferase domain-containing protein</fullName>
    </recommendedName>
</protein>
<dbReference type="GO" id="GO:0032259">
    <property type="term" value="P:methylation"/>
    <property type="evidence" value="ECO:0007669"/>
    <property type="project" value="UniProtKB-KW"/>
</dbReference>
<proteinExistence type="predicted"/>
<accession>A0A243RP57</accession>
<organism evidence="6 7">
    <name type="scientific">Streptosporangium minutum</name>
    <dbReference type="NCBI Taxonomy" id="569862"/>
    <lineage>
        <taxon>Bacteria</taxon>
        <taxon>Bacillati</taxon>
        <taxon>Actinomycetota</taxon>
        <taxon>Actinomycetes</taxon>
        <taxon>Streptosporangiales</taxon>
        <taxon>Streptosporangiaceae</taxon>
        <taxon>Streptosporangium</taxon>
    </lineage>
</organism>
<dbReference type="AlphaFoldDB" id="A0A243RP57"/>
<reference evidence="6 7" key="1">
    <citation type="submission" date="2017-05" db="EMBL/GenBank/DDBJ databases">
        <title>Biotechnological potential of actinobacteria isolated from South African environments.</title>
        <authorList>
            <person name="Le Roes-Hill M."/>
            <person name="Prins A."/>
            <person name="Durrell K.A."/>
        </authorList>
    </citation>
    <scope>NUCLEOTIDE SEQUENCE [LARGE SCALE GENOMIC DNA]</scope>
    <source>
        <strain evidence="6">M26</strain>
    </source>
</reference>
<dbReference type="Proteomes" id="UP000194761">
    <property type="component" value="Unassembled WGS sequence"/>
</dbReference>
<feature type="compositionally biased region" description="Low complexity" evidence="4">
    <location>
        <begin position="9"/>
        <end position="18"/>
    </location>
</feature>
<feature type="compositionally biased region" description="Basic and acidic residues" evidence="4">
    <location>
        <begin position="26"/>
        <end position="37"/>
    </location>
</feature>
<dbReference type="PANTHER" id="PTHR43464:SF19">
    <property type="entry name" value="UBIQUINONE BIOSYNTHESIS O-METHYLTRANSFERASE, MITOCHONDRIAL"/>
    <property type="match status" value="1"/>
</dbReference>
<keyword evidence="7" id="KW-1185">Reference proteome</keyword>